<dbReference type="InterPro" id="IPR004158">
    <property type="entry name" value="DUF247_pln"/>
</dbReference>
<dbReference type="PANTHER" id="PTHR31170:SF9">
    <property type="entry name" value="PROTEIN, PUTATIVE (DUF247)-RELATED"/>
    <property type="match status" value="1"/>
</dbReference>
<sequence length="444" mass="51155">MDQRLDLESGTIHDLNKPVPGMWRFPKDHPALCCIYRVPNCMRQVNPEAYTPQILLIGPLHHSLKSQALKSRGDMTDTKSMDYLNMERHKKIYLAEFKKRVGGENSIEGFTRTIEEDEEMIRESYSESTAWIESPEFVEMILHDSVFILEFMLRNYEIDRSQKTGDPLMDEPCQGAMVRRDLGLLENQLPYFLLDKLFEPIIHTLADITFRELVMYIFDFTDKIGDDSKFRHFTDLSRCVLVETLPGNYITHEKIPELNEKYHAYKLHKGGVTFNAVDEELSLDVLSLDVEFKNGCLNIPSFFVDGLSEMKLRNMMALEQCHYANNTHVCDYIFFMDSLIDTEEDVALLVEKGIIKHFLGDIGSVATMVNRLSLGVLNFGSHYSVITKDVNSYYHNSWNKSRAVLKTVYFNNPWRGTATVAATLLLLLTLIQTMTSVMQVLPKK</sequence>
<keyword evidence="2" id="KW-1185">Reference proteome</keyword>
<dbReference type="Proteomes" id="UP000467841">
    <property type="component" value="Unassembled WGS sequence"/>
</dbReference>
<dbReference type="OrthoDB" id="672127at2759"/>
<dbReference type="AlphaFoldDB" id="A0A6D2I8G0"/>
<dbReference type="PANTHER" id="PTHR31170">
    <property type="entry name" value="BNAC04G53230D PROTEIN"/>
    <property type="match status" value="1"/>
</dbReference>
<accession>A0A6D2I8G0</accession>
<gene>
    <name evidence="1" type="ORF">MERR_LOCUS11735</name>
</gene>
<dbReference type="Pfam" id="PF03140">
    <property type="entry name" value="DUF247"/>
    <property type="match status" value="1"/>
</dbReference>
<dbReference type="EMBL" id="CACVBM020000888">
    <property type="protein sequence ID" value="CAA7024500.1"/>
    <property type="molecule type" value="Genomic_DNA"/>
</dbReference>
<comment type="caution">
    <text evidence="1">The sequence shown here is derived from an EMBL/GenBank/DDBJ whole genome shotgun (WGS) entry which is preliminary data.</text>
</comment>
<organism evidence="1 2">
    <name type="scientific">Microthlaspi erraticum</name>
    <dbReference type="NCBI Taxonomy" id="1685480"/>
    <lineage>
        <taxon>Eukaryota</taxon>
        <taxon>Viridiplantae</taxon>
        <taxon>Streptophyta</taxon>
        <taxon>Embryophyta</taxon>
        <taxon>Tracheophyta</taxon>
        <taxon>Spermatophyta</taxon>
        <taxon>Magnoliopsida</taxon>
        <taxon>eudicotyledons</taxon>
        <taxon>Gunneridae</taxon>
        <taxon>Pentapetalae</taxon>
        <taxon>rosids</taxon>
        <taxon>malvids</taxon>
        <taxon>Brassicales</taxon>
        <taxon>Brassicaceae</taxon>
        <taxon>Coluteocarpeae</taxon>
        <taxon>Microthlaspi</taxon>
    </lineage>
</organism>
<evidence type="ECO:0000313" key="2">
    <source>
        <dbReference type="Proteomes" id="UP000467841"/>
    </source>
</evidence>
<reference evidence="1" key="1">
    <citation type="submission" date="2020-01" db="EMBL/GenBank/DDBJ databases">
        <authorList>
            <person name="Mishra B."/>
        </authorList>
    </citation>
    <scope>NUCLEOTIDE SEQUENCE [LARGE SCALE GENOMIC DNA]</scope>
</reference>
<protein>
    <submittedName>
        <fullName evidence="1">Uncharacterized protein</fullName>
    </submittedName>
</protein>
<evidence type="ECO:0000313" key="1">
    <source>
        <dbReference type="EMBL" id="CAA7024500.1"/>
    </source>
</evidence>
<name>A0A6D2I8G0_9BRAS</name>
<proteinExistence type="predicted"/>